<protein>
    <submittedName>
        <fullName evidence="1">PI4KA</fullName>
    </submittedName>
</protein>
<evidence type="ECO:0000313" key="1">
    <source>
        <dbReference type="EMBL" id="UYV78924.1"/>
    </source>
</evidence>
<accession>A0ABY6LDI7</accession>
<proteinExistence type="predicted"/>
<evidence type="ECO:0000313" key="2">
    <source>
        <dbReference type="Proteomes" id="UP001235939"/>
    </source>
</evidence>
<name>A0ABY6LDI7_9ARAC</name>
<sequence length="249" mass="27269">MFSMSGYIGEYCVCSVTLCKVYVPLTLGTARALGRGTTSTPLFLRIFPSHSAPEDAKNYPVSSPGANGASTKRRIFHNFKPIMQRSMSHNVLGNTEPGSPLESLPLATLPPYNPTSYFFYKFGSSFGRLPALGIMGPPDKDKNPLTFSITHLQTVLALVGHPPFIVGFLPNLPCPDLPPPFTRDVQDFVRGLFLSGQTELQSKQHDASEREDRENNFATVNKFKVNVQTNAACVDLLVWAVVDDVGKFG</sequence>
<organism evidence="1 2">
    <name type="scientific">Cordylochernes scorpioides</name>
    <dbReference type="NCBI Taxonomy" id="51811"/>
    <lineage>
        <taxon>Eukaryota</taxon>
        <taxon>Metazoa</taxon>
        <taxon>Ecdysozoa</taxon>
        <taxon>Arthropoda</taxon>
        <taxon>Chelicerata</taxon>
        <taxon>Arachnida</taxon>
        <taxon>Pseudoscorpiones</taxon>
        <taxon>Cheliferoidea</taxon>
        <taxon>Chernetidae</taxon>
        <taxon>Cordylochernes</taxon>
    </lineage>
</organism>
<dbReference type="EMBL" id="CP092879">
    <property type="protein sequence ID" value="UYV78924.1"/>
    <property type="molecule type" value="Genomic_DNA"/>
</dbReference>
<gene>
    <name evidence="1" type="ORF">LAZ67_17000281</name>
</gene>
<keyword evidence="2" id="KW-1185">Reference proteome</keyword>
<dbReference type="Proteomes" id="UP001235939">
    <property type="component" value="Chromosome 17"/>
</dbReference>
<reference evidence="1 2" key="1">
    <citation type="submission" date="2022-01" db="EMBL/GenBank/DDBJ databases">
        <title>A chromosomal length assembly of Cordylochernes scorpioides.</title>
        <authorList>
            <person name="Zeh D."/>
            <person name="Zeh J."/>
        </authorList>
    </citation>
    <scope>NUCLEOTIDE SEQUENCE [LARGE SCALE GENOMIC DNA]</scope>
    <source>
        <strain evidence="1">IN4F17</strain>
        <tissue evidence="1">Whole Body</tissue>
    </source>
</reference>